<evidence type="ECO:0000313" key="2">
    <source>
        <dbReference type="EMBL" id="MBP1985701.1"/>
    </source>
</evidence>
<reference evidence="2" key="1">
    <citation type="submission" date="2021-03" db="EMBL/GenBank/DDBJ databases">
        <title>Genomic Encyclopedia of Type Strains, Phase IV (KMG-IV): sequencing the most valuable type-strain genomes for metagenomic binning, comparative biology and taxonomic classification.</title>
        <authorList>
            <person name="Goeker M."/>
        </authorList>
    </citation>
    <scope>NUCLEOTIDE SEQUENCE</scope>
    <source>
        <strain evidence="2">DSM 26232</strain>
    </source>
</reference>
<dbReference type="EMBL" id="JAGGLC010000001">
    <property type="protein sequence ID" value="MBP1985701.1"/>
    <property type="molecule type" value="Genomic_DNA"/>
</dbReference>
<organism evidence="2 3">
    <name type="scientific">Halolamina salifodinae</name>
    <dbReference type="NCBI Taxonomy" id="1202767"/>
    <lineage>
        <taxon>Archaea</taxon>
        <taxon>Methanobacteriati</taxon>
        <taxon>Methanobacteriota</taxon>
        <taxon>Stenosarchaea group</taxon>
        <taxon>Halobacteria</taxon>
        <taxon>Halobacteriales</taxon>
        <taxon>Haloferacaceae</taxon>
    </lineage>
</organism>
<protein>
    <submittedName>
        <fullName evidence="2">Uncharacterized protein</fullName>
    </submittedName>
</protein>
<keyword evidence="1" id="KW-0472">Membrane</keyword>
<keyword evidence="1" id="KW-0812">Transmembrane</keyword>
<evidence type="ECO:0000313" key="3">
    <source>
        <dbReference type="Proteomes" id="UP000823736"/>
    </source>
</evidence>
<name>A0A8T4GRD2_9EURY</name>
<proteinExistence type="predicted"/>
<sequence>MSLGNMVPGSEIDPDWRAVVAGGAVLGVLCLLPTLGGWVEMPTAAAASPTAVTGTTSNEGPGILETGLPFLVGAPGAFLAGYLARRKNLVGALEGMLSVPVGAPIPVVAAMIDRFLLFSGIGVGWQIEMVWRGVGAWAVIAVPFLPLACMLGGGLGWLGMLANDAVHGGITVS</sequence>
<evidence type="ECO:0000256" key="1">
    <source>
        <dbReference type="SAM" id="Phobius"/>
    </source>
</evidence>
<dbReference type="RefSeq" id="WP_209489528.1">
    <property type="nucleotide sequence ID" value="NZ_JAGGLC010000001.1"/>
</dbReference>
<feature type="transmembrane region" description="Helical" evidence="1">
    <location>
        <begin position="136"/>
        <end position="158"/>
    </location>
</feature>
<comment type="caution">
    <text evidence="2">The sequence shown here is derived from an EMBL/GenBank/DDBJ whole genome shotgun (WGS) entry which is preliminary data.</text>
</comment>
<accession>A0A8T4GRD2</accession>
<gene>
    <name evidence="2" type="ORF">J2753_000174</name>
</gene>
<feature type="transmembrane region" description="Helical" evidence="1">
    <location>
        <begin position="96"/>
        <end position="116"/>
    </location>
</feature>
<feature type="transmembrane region" description="Helical" evidence="1">
    <location>
        <begin position="63"/>
        <end position="84"/>
    </location>
</feature>
<keyword evidence="1" id="KW-1133">Transmembrane helix</keyword>
<keyword evidence="3" id="KW-1185">Reference proteome</keyword>
<dbReference type="AlphaFoldDB" id="A0A8T4GRD2"/>
<dbReference type="Proteomes" id="UP000823736">
    <property type="component" value="Unassembled WGS sequence"/>
</dbReference>